<gene>
    <name evidence="6" type="ORF">HX826_16930</name>
</gene>
<dbReference type="PRINTS" id="PR00455">
    <property type="entry name" value="HTHTETR"/>
</dbReference>
<dbReference type="GO" id="GO:0003677">
    <property type="term" value="F:DNA binding"/>
    <property type="evidence" value="ECO:0007669"/>
    <property type="project" value="UniProtKB-UniRule"/>
</dbReference>
<evidence type="ECO:0000313" key="6">
    <source>
        <dbReference type="EMBL" id="NWD43561.1"/>
    </source>
</evidence>
<comment type="caution">
    <text evidence="6">The sequence shown here is derived from an EMBL/GenBank/DDBJ whole genome shotgun (WGS) entry which is preliminary data.</text>
</comment>
<evidence type="ECO:0000256" key="3">
    <source>
        <dbReference type="ARBA" id="ARBA00023163"/>
    </source>
</evidence>
<keyword evidence="2 4" id="KW-0238">DNA-binding</keyword>
<evidence type="ECO:0000313" key="7">
    <source>
        <dbReference type="Proteomes" id="UP000546584"/>
    </source>
</evidence>
<evidence type="ECO:0000256" key="2">
    <source>
        <dbReference type="ARBA" id="ARBA00023125"/>
    </source>
</evidence>
<dbReference type="PANTHER" id="PTHR47506">
    <property type="entry name" value="TRANSCRIPTIONAL REGULATORY PROTEIN"/>
    <property type="match status" value="1"/>
</dbReference>
<feature type="domain" description="HTH tetR-type" evidence="5">
    <location>
        <begin position="10"/>
        <end position="70"/>
    </location>
</feature>
<dbReference type="Gene3D" id="1.10.357.10">
    <property type="entry name" value="Tetracycline Repressor, domain 2"/>
    <property type="match status" value="1"/>
</dbReference>
<dbReference type="EMBL" id="JACAQR010000021">
    <property type="protein sequence ID" value="NWD43561.1"/>
    <property type="molecule type" value="Genomic_DNA"/>
</dbReference>
<keyword evidence="3" id="KW-0804">Transcription</keyword>
<evidence type="ECO:0000256" key="4">
    <source>
        <dbReference type="PROSITE-ProRule" id="PRU00335"/>
    </source>
</evidence>
<dbReference type="SUPFAM" id="SSF46689">
    <property type="entry name" value="Homeodomain-like"/>
    <property type="match status" value="1"/>
</dbReference>
<dbReference type="InterPro" id="IPR001647">
    <property type="entry name" value="HTH_TetR"/>
</dbReference>
<dbReference type="InterPro" id="IPR009057">
    <property type="entry name" value="Homeodomain-like_sf"/>
</dbReference>
<organism evidence="6 7">
    <name type="scientific">Pseudomonas yamanorum</name>
    <dbReference type="NCBI Taxonomy" id="515393"/>
    <lineage>
        <taxon>Bacteria</taxon>
        <taxon>Pseudomonadati</taxon>
        <taxon>Pseudomonadota</taxon>
        <taxon>Gammaproteobacteria</taxon>
        <taxon>Pseudomonadales</taxon>
        <taxon>Pseudomonadaceae</taxon>
        <taxon>Pseudomonas</taxon>
    </lineage>
</organism>
<dbReference type="Gene3D" id="1.10.10.60">
    <property type="entry name" value="Homeodomain-like"/>
    <property type="match status" value="1"/>
</dbReference>
<evidence type="ECO:0000256" key="1">
    <source>
        <dbReference type="ARBA" id="ARBA00023015"/>
    </source>
</evidence>
<dbReference type="AlphaFoldDB" id="A0AAJ3H4N3"/>
<dbReference type="Pfam" id="PF00440">
    <property type="entry name" value="TetR_N"/>
    <property type="match status" value="1"/>
</dbReference>
<keyword evidence="1" id="KW-0805">Transcription regulation</keyword>
<dbReference type="SUPFAM" id="SSF48498">
    <property type="entry name" value="Tetracyclin repressor-like, C-terminal domain"/>
    <property type="match status" value="1"/>
</dbReference>
<dbReference type="PROSITE" id="PS50977">
    <property type="entry name" value="HTH_TETR_2"/>
    <property type="match status" value="1"/>
</dbReference>
<dbReference type="PANTHER" id="PTHR47506:SF7">
    <property type="entry name" value="TRANSCRIPTIONAL REGULATORY PROTEIN"/>
    <property type="match status" value="1"/>
</dbReference>
<reference evidence="6 7" key="1">
    <citation type="submission" date="2020-04" db="EMBL/GenBank/DDBJ databases">
        <title>Molecular characterization of pseudomonads from Agaricus bisporus reveal novel blotch 2 pathogens in Western Europe.</title>
        <authorList>
            <person name="Taparia T."/>
            <person name="Krijger M."/>
            <person name="Haynes E."/>
            <person name="Elpinstone J.G."/>
            <person name="Noble R."/>
            <person name="Van Der Wolf J."/>
        </authorList>
    </citation>
    <scope>NUCLEOTIDE SEQUENCE [LARGE SCALE GENOMIC DNA]</scope>
    <source>
        <strain evidence="6 7">IPO3753</strain>
    </source>
</reference>
<dbReference type="Proteomes" id="UP000546584">
    <property type="component" value="Unassembled WGS sequence"/>
</dbReference>
<accession>A0AAJ3H4N3</accession>
<dbReference type="RefSeq" id="WP_177026415.1">
    <property type="nucleotide sequence ID" value="NZ_JACAQR010000021.1"/>
</dbReference>
<dbReference type="InterPro" id="IPR036271">
    <property type="entry name" value="Tet_transcr_reg_TetR-rel_C_sf"/>
</dbReference>
<name>A0AAJ3H4N3_9PSED</name>
<proteinExistence type="predicted"/>
<evidence type="ECO:0000259" key="5">
    <source>
        <dbReference type="PROSITE" id="PS50977"/>
    </source>
</evidence>
<sequence length="198" mass="21337">MPRVSRKQAELNREIIVEAATRLFRERGIHGISVSDVMAAAGLTHGGFYGHFESREALATEACNRAFEQSSLRWQARVEQSPDPETARLALIDPYLTAVNRDNPGDSCPVAAFAGEMCHEAADSALQRTFIRGLEESMGILGATQATGTPEGDRQAAMAQYAMMVGAITLARATKGSGLSDEFLEAARNLLIPEKNLG</sequence>
<protein>
    <submittedName>
        <fullName evidence="6">TetR/AcrR family transcriptional regulator</fullName>
    </submittedName>
</protein>
<feature type="DNA-binding region" description="H-T-H motif" evidence="4">
    <location>
        <begin position="33"/>
        <end position="52"/>
    </location>
</feature>